<sequence length="384" mass="42578">MYTPEFFADPHPTYRELREEAAVHRIQDPRGLTYWLITRFDEAKAALADPRLAKDPRHAWEALRNAGMVSGDPAEATFDLHTTDPPRHTRLRALVTKAFTTKRTEALRPRVQGIADELVASLPDRTDLIGDFAYPLSLTVIAELLGIPIEDRDQFREWTTAAMTPPYITPEGMSREEGGRRLREYVTDLVATKQEGDDLVSALRAGELKQAEVVALTQQLLFAGHEPVMNLIGNGLAALFGHPEQLSLLRSQPALIAGAVDELLRYDGPTARASPRYPTEDIEIAGTIIPAGSVVIVGVASANRDPSRFDDPDRLDITRPEQPHLAFGHGIHRCLGVPLARMEGEIAIGTLLRQRPSVRLDGELTWHPFPVFRGLQQLPVRFPG</sequence>
<dbReference type="EMBL" id="JAGINW010000001">
    <property type="protein sequence ID" value="MBP2322977.1"/>
    <property type="molecule type" value="Genomic_DNA"/>
</dbReference>
<organism evidence="3 4">
    <name type="scientific">Kibdelosporangium banguiense</name>
    <dbReference type="NCBI Taxonomy" id="1365924"/>
    <lineage>
        <taxon>Bacteria</taxon>
        <taxon>Bacillati</taxon>
        <taxon>Actinomycetota</taxon>
        <taxon>Actinomycetes</taxon>
        <taxon>Pseudonocardiales</taxon>
        <taxon>Pseudonocardiaceae</taxon>
        <taxon>Kibdelosporangium</taxon>
    </lineage>
</organism>
<protein>
    <submittedName>
        <fullName evidence="3">Cytochrome P450</fullName>
    </submittedName>
</protein>
<keyword evidence="2" id="KW-0349">Heme</keyword>
<keyword evidence="2" id="KW-0479">Metal-binding</keyword>
<comment type="similarity">
    <text evidence="1 2">Belongs to the cytochrome P450 family.</text>
</comment>
<evidence type="ECO:0000313" key="4">
    <source>
        <dbReference type="Proteomes" id="UP001519332"/>
    </source>
</evidence>
<gene>
    <name evidence="3" type="ORF">JOF56_003362</name>
</gene>
<dbReference type="PANTHER" id="PTHR46696">
    <property type="entry name" value="P450, PUTATIVE (EUROFUNG)-RELATED"/>
    <property type="match status" value="1"/>
</dbReference>
<dbReference type="PANTHER" id="PTHR46696:SF1">
    <property type="entry name" value="CYTOCHROME P450 YJIB-RELATED"/>
    <property type="match status" value="1"/>
</dbReference>
<dbReference type="PRINTS" id="PR00359">
    <property type="entry name" value="BP450"/>
</dbReference>
<evidence type="ECO:0000256" key="1">
    <source>
        <dbReference type="ARBA" id="ARBA00010617"/>
    </source>
</evidence>
<dbReference type="InterPro" id="IPR001128">
    <property type="entry name" value="Cyt_P450"/>
</dbReference>
<dbReference type="Proteomes" id="UP001519332">
    <property type="component" value="Unassembled WGS sequence"/>
</dbReference>
<comment type="caution">
    <text evidence="3">The sequence shown here is derived from an EMBL/GenBank/DDBJ whole genome shotgun (WGS) entry which is preliminary data.</text>
</comment>
<dbReference type="InterPro" id="IPR017972">
    <property type="entry name" value="Cyt_P450_CS"/>
</dbReference>
<proteinExistence type="inferred from homology"/>
<keyword evidence="2" id="KW-0560">Oxidoreductase</keyword>
<dbReference type="PROSITE" id="PS00086">
    <property type="entry name" value="CYTOCHROME_P450"/>
    <property type="match status" value="1"/>
</dbReference>
<dbReference type="CDD" id="cd11029">
    <property type="entry name" value="CYP107-like"/>
    <property type="match status" value="1"/>
</dbReference>
<keyword evidence="2" id="KW-0503">Monooxygenase</keyword>
<name>A0ABS4TEX9_9PSEU</name>
<keyword evidence="4" id="KW-1185">Reference proteome</keyword>
<dbReference type="Gene3D" id="1.10.630.10">
    <property type="entry name" value="Cytochrome P450"/>
    <property type="match status" value="1"/>
</dbReference>
<dbReference type="RefSeq" id="WP_209638800.1">
    <property type="nucleotide sequence ID" value="NZ_JAGINW010000001.1"/>
</dbReference>
<accession>A0ABS4TEX9</accession>
<dbReference type="Pfam" id="PF00067">
    <property type="entry name" value="p450"/>
    <property type="match status" value="1"/>
</dbReference>
<dbReference type="InterPro" id="IPR002397">
    <property type="entry name" value="Cyt_P450_B"/>
</dbReference>
<evidence type="ECO:0000256" key="2">
    <source>
        <dbReference type="RuleBase" id="RU000461"/>
    </source>
</evidence>
<dbReference type="SUPFAM" id="SSF48264">
    <property type="entry name" value="Cytochrome P450"/>
    <property type="match status" value="1"/>
</dbReference>
<reference evidence="3 4" key="1">
    <citation type="submission" date="2021-03" db="EMBL/GenBank/DDBJ databases">
        <title>Sequencing the genomes of 1000 actinobacteria strains.</title>
        <authorList>
            <person name="Klenk H.-P."/>
        </authorList>
    </citation>
    <scope>NUCLEOTIDE SEQUENCE [LARGE SCALE GENOMIC DNA]</scope>
    <source>
        <strain evidence="3 4">DSM 46670</strain>
    </source>
</reference>
<evidence type="ECO:0000313" key="3">
    <source>
        <dbReference type="EMBL" id="MBP2322977.1"/>
    </source>
</evidence>
<dbReference type="InterPro" id="IPR036396">
    <property type="entry name" value="Cyt_P450_sf"/>
</dbReference>
<keyword evidence="2" id="KW-0408">Iron</keyword>